<protein>
    <submittedName>
        <fullName evidence="2">Transferase</fullName>
    </submittedName>
</protein>
<accession>A0A254TE65</accession>
<dbReference type="AlphaFoldDB" id="A0A254TE65"/>
<dbReference type="EMBL" id="LSTO01000002">
    <property type="protein sequence ID" value="OWW18833.1"/>
    <property type="molecule type" value="Genomic_DNA"/>
</dbReference>
<evidence type="ECO:0000259" key="1">
    <source>
        <dbReference type="Pfam" id="PF13439"/>
    </source>
</evidence>
<comment type="caution">
    <text evidence="2">The sequence shown here is derived from an EMBL/GenBank/DDBJ whole genome shotgun (WGS) entry which is preliminary data.</text>
</comment>
<dbReference type="PANTHER" id="PTHR45947">
    <property type="entry name" value="SULFOQUINOVOSYL TRANSFERASE SQD2"/>
    <property type="match status" value="1"/>
</dbReference>
<dbReference type="Proteomes" id="UP000197535">
    <property type="component" value="Unassembled WGS sequence"/>
</dbReference>
<organism evidence="2 3">
    <name type="scientific">Noviherbaspirillum denitrificans</name>
    <dbReference type="NCBI Taxonomy" id="1968433"/>
    <lineage>
        <taxon>Bacteria</taxon>
        <taxon>Pseudomonadati</taxon>
        <taxon>Pseudomonadota</taxon>
        <taxon>Betaproteobacteria</taxon>
        <taxon>Burkholderiales</taxon>
        <taxon>Oxalobacteraceae</taxon>
        <taxon>Noviherbaspirillum</taxon>
    </lineage>
</organism>
<evidence type="ECO:0000313" key="2">
    <source>
        <dbReference type="EMBL" id="OWW18833.1"/>
    </source>
</evidence>
<dbReference type="OrthoDB" id="509705at2"/>
<keyword evidence="3" id="KW-1185">Reference proteome</keyword>
<dbReference type="Pfam" id="PF13439">
    <property type="entry name" value="Glyco_transf_4"/>
    <property type="match status" value="1"/>
</dbReference>
<keyword evidence="2" id="KW-0808">Transferase</keyword>
<dbReference type="InterPro" id="IPR050194">
    <property type="entry name" value="Glycosyltransferase_grp1"/>
</dbReference>
<dbReference type="InterPro" id="IPR028098">
    <property type="entry name" value="Glyco_trans_4-like_N"/>
</dbReference>
<reference evidence="2 3" key="1">
    <citation type="submission" date="2016-02" db="EMBL/GenBank/DDBJ databases">
        <authorList>
            <person name="Wen L."/>
            <person name="He K."/>
            <person name="Yang H."/>
        </authorList>
    </citation>
    <scope>NUCLEOTIDE SEQUENCE [LARGE SCALE GENOMIC DNA]</scope>
    <source>
        <strain evidence="2 3">TSA40</strain>
    </source>
</reference>
<dbReference type="GO" id="GO:0016757">
    <property type="term" value="F:glycosyltransferase activity"/>
    <property type="evidence" value="ECO:0007669"/>
    <property type="project" value="TreeGrafter"/>
</dbReference>
<name>A0A254TE65_9BURK</name>
<dbReference type="Pfam" id="PF13692">
    <property type="entry name" value="Glyco_trans_1_4"/>
    <property type="match status" value="1"/>
</dbReference>
<dbReference type="SUPFAM" id="SSF53756">
    <property type="entry name" value="UDP-Glycosyltransferase/glycogen phosphorylase"/>
    <property type="match status" value="1"/>
</dbReference>
<dbReference type="PANTHER" id="PTHR45947:SF13">
    <property type="entry name" value="TRANSFERASE"/>
    <property type="match status" value="1"/>
</dbReference>
<proteinExistence type="predicted"/>
<sequence length="389" mass="43333">MKILVAHNAYQHRGGEDAVVEDEVDLLRRYGHEVKVYRQHNDALNRMSPAKAAVSAIWSQDAASEVEALCERFHPDVIHVHNTFPLISPSLYWMADSLQIPVVQTLHNFRLLCPQAIFLRDGKICEDCVGKLPWRSVTRKCYRASAMQSAVITTMLATHRAIGTFRDRVTRYIALNRFARAKYIEGGLPADRFRIKPNFVESPGIPEWTGRQGGMYVGRLSSEKGLEVLAATARLDGAAQVDVIGGGPLEALARETFGERFLGYRPLPDIMARMGRASYLVLPSICYENSPRAIVEAFACGLPVIASRLGALADLVRDGVTGLLFNPGDPVDLAAQIRWAEAHPDQMIRMGQAARAEYEAEYTPERNYEMLMDIYDDAIATLHRGRHAA</sequence>
<feature type="domain" description="Glycosyltransferase subfamily 4-like N-terminal" evidence="1">
    <location>
        <begin position="14"/>
        <end position="201"/>
    </location>
</feature>
<gene>
    <name evidence="2" type="ORF">AYR66_03395</name>
</gene>
<evidence type="ECO:0000313" key="3">
    <source>
        <dbReference type="Proteomes" id="UP000197535"/>
    </source>
</evidence>
<dbReference type="Gene3D" id="3.40.50.2000">
    <property type="entry name" value="Glycogen Phosphorylase B"/>
    <property type="match status" value="2"/>
</dbReference>